<evidence type="ECO:0000256" key="1">
    <source>
        <dbReference type="ARBA" id="ARBA00006484"/>
    </source>
</evidence>
<evidence type="ECO:0000313" key="5">
    <source>
        <dbReference type="Proteomes" id="UP000182658"/>
    </source>
</evidence>
<dbReference type="InterPro" id="IPR002347">
    <property type="entry name" value="SDR_fam"/>
</dbReference>
<dbReference type="InterPro" id="IPR036291">
    <property type="entry name" value="NAD(P)-bd_dom_sf"/>
</dbReference>
<keyword evidence="5" id="KW-1185">Reference proteome</keyword>
<evidence type="ECO:0000256" key="3">
    <source>
        <dbReference type="ARBA" id="ARBA00023002"/>
    </source>
</evidence>
<name>A0A1J7IYW0_9PEZI</name>
<dbReference type="EMBL" id="KV875100">
    <property type="protein sequence ID" value="OIW26273.1"/>
    <property type="molecule type" value="Genomic_DNA"/>
</dbReference>
<keyword evidence="3" id="KW-0560">Oxidoreductase</keyword>
<sequence length="327" mass="36076">MSSTRDQVFPPKPTFTETELPDQSGKVFLITGGAAGLGFELAKILYQKNGTVYIATRSLVKIERAIKTLRESYPESKGRLEYIIVDLADLATIRPAAQEFLNKETRLDVLFQNAGVMNTPKNAQTKQGHELQMGTNAIAPHLLARCLEDILVRTAHEEQGLGRRGTVRIVWLASMVTVGTPKGGVVIGTDGKPKLLGVSFDNYMQSKSGNIYLAHEWASRLGDKGVISVVVNPGVVKTELQRHNTFILHEMMQGVISKPTRYGAYTQLFAGLSPEVTLERNGAFIIPWGRFGILPNHIEQAMKPTSEKGAGISRQFWDYCETVTKGF</sequence>
<evidence type="ECO:0000256" key="2">
    <source>
        <dbReference type="ARBA" id="ARBA00022857"/>
    </source>
</evidence>
<dbReference type="Proteomes" id="UP000182658">
    <property type="component" value="Unassembled WGS sequence"/>
</dbReference>
<dbReference type="PRINTS" id="PR00081">
    <property type="entry name" value="GDHRDH"/>
</dbReference>
<accession>A0A1J7IYW0</accession>
<keyword evidence="2" id="KW-0521">NADP</keyword>
<proteinExistence type="inferred from homology"/>
<dbReference type="Pfam" id="PF00106">
    <property type="entry name" value="adh_short"/>
    <property type="match status" value="1"/>
</dbReference>
<dbReference type="GO" id="GO:0016491">
    <property type="term" value="F:oxidoreductase activity"/>
    <property type="evidence" value="ECO:0007669"/>
    <property type="project" value="UniProtKB-KW"/>
</dbReference>
<organism evidence="4 5">
    <name type="scientific">Coniochaeta ligniaria NRRL 30616</name>
    <dbReference type="NCBI Taxonomy" id="1408157"/>
    <lineage>
        <taxon>Eukaryota</taxon>
        <taxon>Fungi</taxon>
        <taxon>Dikarya</taxon>
        <taxon>Ascomycota</taxon>
        <taxon>Pezizomycotina</taxon>
        <taxon>Sordariomycetes</taxon>
        <taxon>Sordariomycetidae</taxon>
        <taxon>Coniochaetales</taxon>
        <taxon>Coniochaetaceae</taxon>
        <taxon>Coniochaeta</taxon>
    </lineage>
</organism>
<dbReference type="PANTHER" id="PTHR24320">
    <property type="entry name" value="RETINOL DEHYDROGENASE"/>
    <property type="match status" value="1"/>
</dbReference>
<dbReference type="STRING" id="1408157.A0A1J7IYW0"/>
<dbReference type="AlphaFoldDB" id="A0A1J7IYW0"/>
<dbReference type="OrthoDB" id="191139at2759"/>
<evidence type="ECO:0000313" key="4">
    <source>
        <dbReference type="EMBL" id="OIW26273.1"/>
    </source>
</evidence>
<gene>
    <name evidence="4" type="ORF">CONLIGDRAFT_580563</name>
</gene>
<dbReference type="InParanoid" id="A0A1J7IYW0"/>
<dbReference type="PANTHER" id="PTHR24320:SF236">
    <property type="entry name" value="SHORT-CHAIN DEHYDROGENASE-RELATED"/>
    <property type="match status" value="1"/>
</dbReference>
<comment type="similarity">
    <text evidence="1">Belongs to the short-chain dehydrogenases/reductases (SDR) family.</text>
</comment>
<dbReference type="SUPFAM" id="SSF51735">
    <property type="entry name" value="NAD(P)-binding Rossmann-fold domains"/>
    <property type="match status" value="1"/>
</dbReference>
<dbReference type="Gene3D" id="3.40.50.720">
    <property type="entry name" value="NAD(P)-binding Rossmann-like Domain"/>
    <property type="match status" value="1"/>
</dbReference>
<reference evidence="4 5" key="1">
    <citation type="submission" date="2016-10" db="EMBL/GenBank/DDBJ databases">
        <title>Draft genome sequence of Coniochaeta ligniaria NRRL30616, a lignocellulolytic fungus for bioabatement of inhibitors in plant biomass hydrolysates.</title>
        <authorList>
            <consortium name="DOE Joint Genome Institute"/>
            <person name="Jimenez D.J."/>
            <person name="Hector R.E."/>
            <person name="Riley R."/>
            <person name="Sun H."/>
            <person name="Grigoriev I.V."/>
            <person name="Van Elsas J.D."/>
            <person name="Nichols N.N."/>
        </authorList>
    </citation>
    <scope>NUCLEOTIDE SEQUENCE [LARGE SCALE GENOMIC DNA]</scope>
    <source>
        <strain evidence="4 5">NRRL 30616</strain>
    </source>
</reference>
<protein>
    <submittedName>
        <fullName evidence="4">NAD(P)-binding protein</fullName>
    </submittedName>
</protein>